<dbReference type="PANTHER" id="PTHR42961">
    <property type="entry name" value="IRON-SULFUR PROTEIN NUBPL"/>
    <property type="match status" value="1"/>
</dbReference>
<evidence type="ECO:0000256" key="2">
    <source>
        <dbReference type="ARBA" id="ARBA00022723"/>
    </source>
</evidence>
<keyword evidence="6" id="KW-0411">Iron-sulfur</keyword>
<dbReference type="RefSeq" id="XP_026676398.1">
    <property type="nucleotide sequence ID" value="XM_026820597.1"/>
</dbReference>
<evidence type="ECO:0000256" key="4">
    <source>
        <dbReference type="ARBA" id="ARBA00022840"/>
    </source>
</evidence>
<dbReference type="GO" id="GO:0005739">
    <property type="term" value="C:mitochondrion"/>
    <property type="evidence" value="ECO:0007669"/>
    <property type="project" value="TreeGrafter"/>
</dbReference>
<dbReference type="InterPro" id="IPR027417">
    <property type="entry name" value="P-loop_NTPase"/>
</dbReference>
<evidence type="ECO:0000256" key="3">
    <source>
        <dbReference type="ARBA" id="ARBA00022741"/>
    </source>
</evidence>
<dbReference type="STRING" id="121845.A0A3Q0IP21"/>
<feature type="non-terminal residue" evidence="9">
    <location>
        <position position="1"/>
    </location>
</feature>
<reference evidence="9" key="1">
    <citation type="submission" date="2025-08" db="UniProtKB">
        <authorList>
            <consortium name="RefSeq"/>
        </authorList>
    </citation>
    <scope>IDENTIFICATION</scope>
</reference>
<dbReference type="SUPFAM" id="SSF52540">
    <property type="entry name" value="P-loop containing nucleoside triphosphate hydrolases"/>
    <property type="match status" value="1"/>
</dbReference>
<protein>
    <submittedName>
        <fullName evidence="9">Iron-sulfur protein NUBPL-like</fullName>
    </submittedName>
</protein>
<keyword evidence="3" id="KW-0547">Nucleotide-binding</keyword>
<keyword evidence="1" id="KW-0004">4Fe-4S</keyword>
<dbReference type="GeneID" id="103505493"/>
<dbReference type="Pfam" id="PF10609">
    <property type="entry name" value="ParA"/>
    <property type="match status" value="1"/>
</dbReference>
<comment type="similarity">
    <text evidence="7">Belongs to the Mrp/NBP35 ATP-binding proteins family.</text>
</comment>
<keyword evidence="8" id="KW-1185">Reference proteome</keyword>
<dbReference type="Gene3D" id="3.40.50.300">
    <property type="entry name" value="P-loop containing nucleotide triphosphate hydrolases"/>
    <property type="match status" value="1"/>
</dbReference>
<evidence type="ECO:0000256" key="1">
    <source>
        <dbReference type="ARBA" id="ARBA00022485"/>
    </source>
</evidence>
<dbReference type="GO" id="GO:0140663">
    <property type="term" value="F:ATP-dependent FeS chaperone activity"/>
    <property type="evidence" value="ECO:0007669"/>
    <property type="project" value="InterPro"/>
</dbReference>
<keyword evidence="4" id="KW-0067">ATP-binding</keyword>
<organism evidence="8 9">
    <name type="scientific">Diaphorina citri</name>
    <name type="common">Asian citrus psyllid</name>
    <dbReference type="NCBI Taxonomy" id="121845"/>
    <lineage>
        <taxon>Eukaryota</taxon>
        <taxon>Metazoa</taxon>
        <taxon>Ecdysozoa</taxon>
        <taxon>Arthropoda</taxon>
        <taxon>Hexapoda</taxon>
        <taxon>Insecta</taxon>
        <taxon>Pterygota</taxon>
        <taxon>Neoptera</taxon>
        <taxon>Paraneoptera</taxon>
        <taxon>Hemiptera</taxon>
        <taxon>Sternorrhyncha</taxon>
        <taxon>Psylloidea</taxon>
        <taxon>Psyllidae</taxon>
        <taxon>Diaphorininae</taxon>
        <taxon>Diaphorina</taxon>
    </lineage>
</organism>
<dbReference type="KEGG" id="dci:103505493"/>
<proteinExistence type="inferred from homology"/>
<gene>
    <name evidence="9" type="primary">LOC103505493</name>
</gene>
<dbReference type="PANTHER" id="PTHR42961:SF2">
    <property type="entry name" value="IRON-SULFUR PROTEIN NUBPL"/>
    <property type="match status" value="1"/>
</dbReference>
<name>A0A3Q0IP21_DIACI</name>
<dbReference type="GO" id="GO:0051539">
    <property type="term" value="F:4 iron, 4 sulfur cluster binding"/>
    <property type="evidence" value="ECO:0007669"/>
    <property type="project" value="UniProtKB-KW"/>
</dbReference>
<dbReference type="GO" id="GO:0032981">
    <property type="term" value="P:mitochondrial respiratory chain complex I assembly"/>
    <property type="evidence" value="ECO:0007669"/>
    <property type="project" value="TreeGrafter"/>
</dbReference>
<evidence type="ECO:0000256" key="6">
    <source>
        <dbReference type="ARBA" id="ARBA00023014"/>
    </source>
</evidence>
<accession>A0A3Q0IP21</accession>
<dbReference type="PaxDb" id="121845-A0A3Q0IP21"/>
<keyword evidence="2" id="KW-0479">Metal-binding</keyword>
<dbReference type="InterPro" id="IPR044304">
    <property type="entry name" value="NUBPL-like"/>
</dbReference>
<evidence type="ECO:0000313" key="8">
    <source>
        <dbReference type="Proteomes" id="UP000079169"/>
    </source>
</evidence>
<dbReference type="Proteomes" id="UP000079169">
    <property type="component" value="Unplaced"/>
</dbReference>
<dbReference type="AlphaFoldDB" id="A0A3Q0IP21"/>
<evidence type="ECO:0000313" key="9">
    <source>
        <dbReference type="RefSeq" id="XP_026676398.1"/>
    </source>
</evidence>
<dbReference type="GO" id="GO:0005524">
    <property type="term" value="F:ATP binding"/>
    <property type="evidence" value="ECO:0007669"/>
    <property type="project" value="UniProtKB-KW"/>
</dbReference>
<dbReference type="InterPro" id="IPR019591">
    <property type="entry name" value="Mrp/NBP35_ATP-bd"/>
</dbReference>
<evidence type="ECO:0000256" key="7">
    <source>
        <dbReference type="ARBA" id="ARBA00024036"/>
    </source>
</evidence>
<keyword evidence="5" id="KW-0408">Iron</keyword>
<sequence length="242" mass="26676">WEGVKKIVMIASSKGGVGKSTTTVNLATAMKICYPDKEIGILDADVFGPSIPILMNLPDTPLLNKDNLMIPLVNYGVKCLSMGNLITEKSAAIWRGLMVMQALNKLTVQVQWGPCDILFIDTPPGTGDTHLSLIQNLFIDTAIIITIPDTMSLQVAQRGYTMFKKLNIPVAGLVMNMNSVLCPSCNHMFELYENNLHQFEAKNFLKSSYGNSHGHGNTVHHHHVLNLIGEEDQKSGPYKKLK</sequence>
<dbReference type="InterPro" id="IPR033756">
    <property type="entry name" value="YlxH/NBP35"/>
</dbReference>
<evidence type="ECO:0000256" key="5">
    <source>
        <dbReference type="ARBA" id="ARBA00023004"/>
    </source>
</evidence>
<dbReference type="GO" id="GO:0016226">
    <property type="term" value="P:iron-sulfur cluster assembly"/>
    <property type="evidence" value="ECO:0007669"/>
    <property type="project" value="InterPro"/>
</dbReference>
<dbReference type="CDD" id="cd02037">
    <property type="entry name" value="Mrp_NBP35"/>
    <property type="match status" value="1"/>
</dbReference>
<dbReference type="GO" id="GO:0046872">
    <property type="term" value="F:metal ion binding"/>
    <property type="evidence" value="ECO:0007669"/>
    <property type="project" value="UniProtKB-KW"/>
</dbReference>